<dbReference type="EMBL" id="DS016669">
    <property type="protein sequence ID" value="KOB87763.1"/>
    <property type="molecule type" value="Genomic_DNA"/>
</dbReference>
<dbReference type="AlphaFoldDB" id="A0A0L7M4L0"/>
<reference evidence="2" key="1">
    <citation type="submission" date="2006-09" db="EMBL/GenBank/DDBJ databases">
        <title>Annotation of Plasmodium falciparum Dd2.</title>
        <authorList>
            <consortium name="The Broad Institute Genome Sequencing Platform"/>
            <person name="Volkman S.K."/>
            <person name="Neafsey D.E."/>
            <person name="Dash A.P."/>
            <person name="Chitnis C.E."/>
            <person name="Hartl D.L."/>
            <person name="Young S.K."/>
            <person name="Zeng Q."/>
            <person name="Koehrsen M."/>
            <person name="Alvarado L."/>
            <person name="Berlin A."/>
            <person name="Borenstein D."/>
            <person name="Chapman S.B."/>
            <person name="Chen Z."/>
            <person name="Engels R."/>
            <person name="Freedman E."/>
            <person name="Gellesch M."/>
            <person name="Goldberg J."/>
            <person name="Griggs A."/>
            <person name="Gujja S."/>
            <person name="Heilman E.R."/>
            <person name="Heiman D.I."/>
            <person name="Howarth C."/>
            <person name="Jen D."/>
            <person name="Larson L."/>
            <person name="Mehta T."/>
            <person name="Neiman D."/>
            <person name="Park D."/>
            <person name="Pearson M."/>
            <person name="Roberts A."/>
            <person name="Saif S."/>
            <person name="Shea T."/>
            <person name="Shenoy N."/>
            <person name="Sisk P."/>
            <person name="Stolte C."/>
            <person name="Sykes S."/>
            <person name="Walk T."/>
            <person name="White J."/>
            <person name="Yandava C."/>
            <person name="Haas B."/>
            <person name="Henn M.R."/>
            <person name="Nusbaum C."/>
            <person name="Birren B."/>
        </authorList>
    </citation>
    <scope>NUCLEOTIDE SEQUENCE [LARGE SCALE GENOMIC DNA]</scope>
</reference>
<name>A0A0L7M4L0_PLAF4</name>
<protein>
    <submittedName>
        <fullName evidence="1">Uncharacterized protein</fullName>
    </submittedName>
</protein>
<accession>A0A0L7M4L0</accession>
<reference evidence="2" key="2">
    <citation type="submission" date="2006-09" db="EMBL/GenBank/DDBJ databases">
        <title>The genome sequence of Plasmodium falciparum Dd2.</title>
        <authorList>
            <consortium name="The Broad Institute Genome Sequencing Platform"/>
            <person name="Birren B."/>
            <person name="Lander E."/>
            <person name="Galagan J."/>
            <person name="Nusbaum C."/>
            <person name="Devon K."/>
            <person name="Henn M."/>
            <person name="Jaffe D."/>
            <person name="Butler J."/>
            <person name="Alvarez P."/>
            <person name="Gnerre S."/>
            <person name="Grabherr M."/>
            <person name="Kleber M."/>
            <person name="Mauceli E."/>
            <person name="Brockman W."/>
            <person name="MacCallum I.A."/>
            <person name="Rounsley S."/>
            <person name="Young S."/>
            <person name="LaButti K."/>
            <person name="Pushparaj V."/>
            <person name="DeCaprio D."/>
            <person name="Crawford M."/>
            <person name="Koehrsen M."/>
            <person name="Engels R."/>
            <person name="Montgomery P."/>
            <person name="Pearson M."/>
            <person name="Howarth C."/>
            <person name="Larson L."/>
            <person name="Luoma S."/>
            <person name="White J."/>
            <person name="Kodira C."/>
            <person name="Zeng Q."/>
            <person name="O'Leary S."/>
            <person name="Yandava C."/>
            <person name="Alvarado L."/>
            <person name="Wirth D."/>
            <person name="Volkman S."/>
            <person name="Hartl D."/>
        </authorList>
    </citation>
    <scope>NUCLEOTIDE SEQUENCE [LARGE SCALE GENOMIC DNA]</scope>
</reference>
<dbReference type="Proteomes" id="UP000054282">
    <property type="component" value="Unassembled WGS sequence"/>
</dbReference>
<evidence type="ECO:0000313" key="1">
    <source>
        <dbReference type="EMBL" id="KOB87763.1"/>
    </source>
</evidence>
<evidence type="ECO:0000313" key="2">
    <source>
        <dbReference type="Proteomes" id="UP000054282"/>
    </source>
</evidence>
<proteinExistence type="predicted"/>
<sequence length="50" mass="6304">MVINNDDNQKNVLSLRLNNKIYCYHIYNLEPLYQYLMRFYQWKFPVFIVK</sequence>
<dbReference type="KEGG" id="pfd:PFDG_04289"/>
<organism evidence="1 2">
    <name type="scientific">Plasmodium falciparum (isolate Dd2)</name>
    <dbReference type="NCBI Taxonomy" id="57267"/>
    <lineage>
        <taxon>Eukaryota</taxon>
        <taxon>Sar</taxon>
        <taxon>Alveolata</taxon>
        <taxon>Apicomplexa</taxon>
        <taxon>Aconoidasida</taxon>
        <taxon>Haemosporida</taxon>
        <taxon>Plasmodiidae</taxon>
        <taxon>Plasmodium</taxon>
        <taxon>Plasmodium (Laverania)</taxon>
    </lineage>
</organism>
<gene>
    <name evidence="1" type="ORF">PFDG_04289</name>
</gene>